<dbReference type="RefSeq" id="WP_198126738.1">
    <property type="nucleotide sequence ID" value="NZ_JAECZC010000055.1"/>
</dbReference>
<evidence type="ECO:0000313" key="2">
    <source>
        <dbReference type="EMBL" id="MBH8564919.1"/>
    </source>
</evidence>
<name>A0A8J7L8X3_9NOST</name>
<feature type="chain" id="PRO_5035303549" description="Secreted protein" evidence="1">
    <location>
        <begin position="30"/>
        <end position="164"/>
    </location>
</feature>
<evidence type="ECO:0000256" key="1">
    <source>
        <dbReference type="SAM" id="SignalP"/>
    </source>
</evidence>
<evidence type="ECO:0008006" key="4">
    <source>
        <dbReference type="Google" id="ProtNLM"/>
    </source>
</evidence>
<dbReference type="AlphaFoldDB" id="A0A8J7L8X3"/>
<keyword evidence="3" id="KW-1185">Reference proteome</keyword>
<keyword evidence="1" id="KW-0732">Signal</keyword>
<sequence length="164" mass="17625">MMKFNLYRVSVLAMAVASSMVGSVEIASAQSLQIPQINPDALKNPQIPQVNLTSGKIGVRIFFGQQMGGHLPDSCSKVIVKVTTSNNTVVIQQPAQEGKKLGLVCLAILKNVPVGVPIKLTAEYLDLISTPSPNYKPPIGQWSNPLTLAPNEFIVKHLLIDGKP</sequence>
<comment type="caution">
    <text evidence="2">The sequence shown here is derived from an EMBL/GenBank/DDBJ whole genome shotgun (WGS) entry which is preliminary data.</text>
</comment>
<feature type="signal peptide" evidence="1">
    <location>
        <begin position="1"/>
        <end position="29"/>
    </location>
</feature>
<proteinExistence type="predicted"/>
<protein>
    <recommendedName>
        <fullName evidence="4">Secreted protein</fullName>
    </recommendedName>
</protein>
<dbReference type="Proteomes" id="UP000632766">
    <property type="component" value="Unassembled WGS sequence"/>
</dbReference>
<evidence type="ECO:0000313" key="3">
    <source>
        <dbReference type="Proteomes" id="UP000632766"/>
    </source>
</evidence>
<gene>
    <name evidence="2" type="ORF">I8748_22500</name>
</gene>
<reference evidence="2 3" key="1">
    <citation type="journal article" date="2021" name="Int. J. Syst. Evol. Microbiol.">
        <title>Amazonocrinis nigriterrae gen. nov., sp. nov., Atlanticothrix silvestris gen. nov., sp. nov. and Dendronalium phyllosphericum gen. nov., sp. nov., nostocacean cyanobacteria from Brazilian environments.</title>
        <authorList>
            <person name="Alvarenga D.O."/>
            <person name="Andreote A.P.D."/>
            <person name="Branco L.H.Z."/>
            <person name="Delbaje E."/>
            <person name="Cruz R.B."/>
            <person name="Varani A.M."/>
            <person name="Fiore M.F."/>
        </authorList>
    </citation>
    <scope>NUCLEOTIDE SEQUENCE [LARGE SCALE GENOMIC DNA]</scope>
    <source>
        <strain evidence="2 3">CENA67</strain>
    </source>
</reference>
<accession>A0A8J7L8X3</accession>
<organism evidence="2 3">
    <name type="scientific">Amazonocrinis nigriterrae CENA67</name>
    <dbReference type="NCBI Taxonomy" id="2794033"/>
    <lineage>
        <taxon>Bacteria</taxon>
        <taxon>Bacillati</taxon>
        <taxon>Cyanobacteriota</taxon>
        <taxon>Cyanophyceae</taxon>
        <taxon>Nostocales</taxon>
        <taxon>Nostocaceae</taxon>
        <taxon>Amazonocrinis</taxon>
        <taxon>Amazonocrinis nigriterrae</taxon>
    </lineage>
</organism>
<dbReference type="EMBL" id="JAECZC010000055">
    <property type="protein sequence ID" value="MBH8564919.1"/>
    <property type="molecule type" value="Genomic_DNA"/>
</dbReference>